<proteinExistence type="predicted"/>
<evidence type="ECO:0000259" key="2">
    <source>
        <dbReference type="Pfam" id="PF00857"/>
    </source>
</evidence>
<sequence>MLNAPLLLCLDMQRGFLEPGPLHAPNAPRALVHGRRMLGHARERRWRIAHCFRKAASGPSPMTDHGARPIDGFEPRVREMVFERKTLSAYGDADFAALMNQTSAGALVTGLSASLTVLATTIDAFERGHRLIFASDALAGLAGSEANASAHEAVARDVARFLGFFVGAADAPPTQAPFFLEGQRWGAPK</sequence>
<evidence type="ECO:0000313" key="3">
    <source>
        <dbReference type="EMBL" id="QGZ96610.1"/>
    </source>
</evidence>
<dbReference type="AlphaFoldDB" id="A0A6I6MMS8"/>
<dbReference type="SUPFAM" id="SSF52499">
    <property type="entry name" value="Isochorismatase-like hydrolases"/>
    <property type="match status" value="1"/>
</dbReference>
<dbReference type="InterPro" id="IPR000868">
    <property type="entry name" value="Isochorismatase-like_dom"/>
</dbReference>
<dbReference type="EMBL" id="CP047045">
    <property type="protein sequence ID" value="QGZ96610.1"/>
    <property type="molecule type" value="Genomic_DNA"/>
</dbReference>
<evidence type="ECO:0000256" key="1">
    <source>
        <dbReference type="ARBA" id="ARBA00022801"/>
    </source>
</evidence>
<accession>A0A6I6MMS8</accession>
<dbReference type="Proteomes" id="UP000431269">
    <property type="component" value="Chromosome"/>
</dbReference>
<dbReference type="Pfam" id="PF00857">
    <property type="entry name" value="Isochorismatase"/>
    <property type="match status" value="1"/>
</dbReference>
<dbReference type="RefSeq" id="WP_158767389.1">
    <property type="nucleotide sequence ID" value="NZ_CP047045.1"/>
</dbReference>
<evidence type="ECO:0000313" key="4">
    <source>
        <dbReference type="Proteomes" id="UP000431269"/>
    </source>
</evidence>
<feature type="domain" description="Isochorismatase-like" evidence="2">
    <location>
        <begin position="6"/>
        <end position="152"/>
    </location>
</feature>
<reference evidence="4" key="1">
    <citation type="submission" date="2019-12" db="EMBL/GenBank/DDBJ databases">
        <title>Complete genome of Terracaulis silvestris 0127_4.</title>
        <authorList>
            <person name="Vieira S."/>
            <person name="Riedel T."/>
            <person name="Sproer C."/>
            <person name="Pascual J."/>
            <person name="Boedeker C."/>
            <person name="Overmann J."/>
        </authorList>
    </citation>
    <scope>NUCLEOTIDE SEQUENCE [LARGE SCALE GENOMIC DNA]</scope>
    <source>
        <strain evidence="4">0127_4</strain>
    </source>
</reference>
<dbReference type="Gene3D" id="3.40.50.850">
    <property type="entry name" value="Isochorismatase-like"/>
    <property type="match status" value="1"/>
</dbReference>
<dbReference type="GO" id="GO:0016787">
    <property type="term" value="F:hydrolase activity"/>
    <property type="evidence" value="ECO:0007669"/>
    <property type="project" value="UniProtKB-KW"/>
</dbReference>
<dbReference type="InterPro" id="IPR050272">
    <property type="entry name" value="Isochorismatase-like_hydrls"/>
</dbReference>
<organism evidence="3 4">
    <name type="scientific">Terricaulis silvestris</name>
    <dbReference type="NCBI Taxonomy" id="2686094"/>
    <lineage>
        <taxon>Bacteria</taxon>
        <taxon>Pseudomonadati</taxon>
        <taxon>Pseudomonadota</taxon>
        <taxon>Alphaproteobacteria</taxon>
        <taxon>Caulobacterales</taxon>
        <taxon>Caulobacteraceae</taxon>
        <taxon>Terricaulis</taxon>
    </lineage>
</organism>
<protein>
    <submittedName>
        <fullName evidence="3">Isochorismatase family protein</fullName>
    </submittedName>
</protein>
<keyword evidence="1" id="KW-0378">Hydrolase</keyword>
<dbReference type="PANTHER" id="PTHR43540">
    <property type="entry name" value="PEROXYUREIDOACRYLATE/UREIDOACRYLATE AMIDOHYDROLASE-RELATED"/>
    <property type="match status" value="1"/>
</dbReference>
<keyword evidence="4" id="KW-1185">Reference proteome</keyword>
<name>A0A6I6MMS8_9CAUL</name>
<gene>
    <name evidence="3" type="ORF">DSM104635_03470</name>
</gene>
<dbReference type="InterPro" id="IPR036380">
    <property type="entry name" value="Isochorismatase-like_sf"/>
</dbReference>
<dbReference type="KEGG" id="tsv:DSM104635_03470"/>